<evidence type="ECO:0008006" key="3">
    <source>
        <dbReference type="Google" id="ProtNLM"/>
    </source>
</evidence>
<keyword evidence="2" id="KW-1185">Reference proteome</keyword>
<dbReference type="EMBL" id="KK107648">
    <property type="protein sequence ID" value="EZA48360.1"/>
    <property type="molecule type" value="Genomic_DNA"/>
</dbReference>
<name>A0A026VXG2_OOCBI</name>
<dbReference type="AlphaFoldDB" id="A0A026VXG2"/>
<evidence type="ECO:0000313" key="2">
    <source>
        <dbReference type="Proteomes" id="UP000053097"/>
    </source>
</evidence>
<dbReference type="Proteomes" id="UP000053097">
    <property type="component" value="Unassembled WGS sequence"/>
</dbReference>
<dbReference type="STRING" id="2015173.A0A026VXG2"/>
<sequence length="243" mass="28270">MHKHRNLLLVVEVDNGRLKQCYRYFNKVVPNVSLHKMSIDFNICMALLNFTISISERMLTLVDKENCLTDLVNNERLTRYINDHSTKFASIDDTGDIDFPVFDDRELKQLFCGSFHFEIAKSYVAEHFKATGRYKFFAGRVNANFNFDRYHHGSISSSFSLIACQSRHKFSNTANIFSQTYCTCLNDCRTVGMCAHSASFVWYLSFGRHLPQLHAPATALDNYFAQVRFQRSRSMMRSRMMRS</sequence>
<evidence type="ECO:0000313" key="1">
    <source>
        <dbReference type="EMBL" id="EZA48360.1"/>
    </source>
</evidence>
<organism evidence="1 2">
    <name type="scientific">Ooceraea biroi</name>
    <name type="common">Clonal raider ant</name>
    <name type="synonym">Cerapachys biroi</name>
    <dbReference type="NCBI Taxonomy" id="2015173"/>
    <lineage>
        <taxon>Eukaryota</taxon>
        <taxon>Metazoa</taxon>
        <taxon>Ecdysozoa</taxon>
        <taxon>Arthropoda</taxon>
        <taxon>Hexapoda</taxon>
        <taxon>Insecta</taxon>
        <taxon>Pterygota</taxon>
        <taxon>Neoptera</taxon>
        <taxon>Endopterygota</taxon>
        <taxon>Hymenoptera</taxon>
        <taxon>Apocrita</taxon>
        <taxon>Aculeata</taxon>
        <taxon>Formicoidea</taxon>
        <taxon>Formicidae</taxon>
        <taxon>Dorylinae</taxon>
        <taxon>Ooceraea</taxon>
    </lineage>
</organism>
<protein>
    <recommendedName>
        <fullName evidence="3">SWIM-type domain-containing protein</fullName>
    </recommendedName>
</protein>
<proteinExistence type="predicted"/>
<reference evidence="1 2" key="1">
    <citation type="journal article" date="2014" name="Curr. Biol.">
        <title>The genome of the clonal raider ant Cerapachys biroi.</title>
        <authorList>
            <person name="Oxley P.R."/>
            <person name="Ji L."/>
            <person name="Fetter-Pruneda I."/>
            <person name="McKenzie S.K."/>
            <person name="Li C."/>
            <person name="Hu H."/>
            <person name="Zhang G."/>
            <person name="Kronauer D.J."/>
        </authorList>
    </citation>
    <scope>NUCLEOTIDE SEQUENCE [LARGE SCALE GENOMIC DNA]</scope>
</reference>
<gene>
    <name evidence="1" type="ORF">X777_13875</name>
</gene>
<accession>A0A026VXG2</accession>